<accession>A0A1V4ARY3</accession>
<evidence type="ECO:0000313" key="1">
    <source>
        <dbReference type="EMBL" id="OOP55841.1"/>
    </source>
</evidence>
<comment type="caution">
    <text evidence="1">The sequence shown here is derived from an EMBL/GenBank/DDBJ whole genome shotgun (WGS) entry which is preliminary data.</text>
</comment>
<organism evidence="1 2">
    <name type="scientific">Candidatus Brocadia carolinensis</name>
    <dbReference type="NCBI Taxonomy" id="1004156"/>
    <lineage>
        <taxon>Bacteria</taxon>
        <taxon>Pseudomonadati</taxon>
        <taxon>Planctomycetota</taxon>
        <taxon>Candidatus Brocadiia</taxon>
        <taxon>Candidatus Brocadiales</taxon>
        <taxon>Candidatus Brocadiaceae</taxon>
        <taxon>Candidatus Brocadia</taxon>
    </lineage>
</organism>
<dbReference type="EMBL" id="AYTS01000113">
    <property type="protein sequence ID" value="OOP55841.1"/>
    <property type="molecule type" value="Genomic_DNA"/>
</dbReference>
<gene>
    <name evidence="1" type="ORF">AYP45_12485</name>
</gene>
<protein>
    <submittedName>
        <fullName evidence="1">Uncharacterized protein</fullName>
    </submittedName>
</protein>
<dbReference type="AlphaFoldDB" id="A0A1V4ARY3"/>
<dbReference type="Proteomes" id="UP000189681">
    <property type="component" value="Unassembled WGS sequence"/>
</dbReference>
<proteinExistence type="predicted"/>
<name>A0A1V4ARY3_9BACT</name>
<sequence length="365" mass="42532">MDIFAEIKGIKYTPINTSQLVEQNIDVFDINTCPPNCFVSGDKFKFSISKWVSPKRTRSYPFERVYNTLGFSKRVTVIPIIKDEGKKGDRDFIQWDTVSLMSLLDVYVILAYYIDADKHRTRFNKITNQKFDNDYVKTKLSEISNYHSSALHWNLKEIKETLPLLIEKVKYNYSAIGKKYNVEFHNNEGIERFKKQFIDGVDNFMNTSRLKAKQAQNRERLTLQPKEFLVTESKAIITIKNYLGGLYYWTTDEIKLEKSKLFLTEGKHSRNSKLPSIGDIKDGLLKMILYCNLENIEVNDEKYSHLPVLKLTSENISGTVSSTDNHEQIKTFFENNHFNKKQKDLVESVFKEGIRNNILIIIEAV</sequence>
<reference evidence="1 2" key="1">
    <citation type="journal article" date="2017" name="Water Res.">
        <title>Discovery and metagenomic analysis of an anammox bacterial enrichment related to Candidatus "Brocadia caroliniensis" in a full-scale glycerol-fed nitritation-denitritation separate centrate treatment process.</title>
        <authorList>
            <person name="Park H."/>
            <person name="Brotto A.C."/>
            <person name="van Loosdrecht M.C."/>
            <person name="Chandran K."/>
        </authorList>
    </citation>
    <scope>NUCLEOTIDE SEQUENCE [LARGE SCALE GENOMIC DNA]</scope>
    <source>
        <strain evidence="1">26THWARD</strain>
    </source>
</reference>
<evidence type="ECO:0000313" key="2">
    <source>
        <dbReference type="Proteomes" id="UP000189681"/>
    </source>
</evidence>